<proteinExistence type="predicted"/>
<sequence length="109" mass="11779">MSARGRSGDRKEDKKPEEKSKSFGARTHDIGPSGKPKLHFIQAKGPADARERARAASSGSSNSGGHIPYKDPAHKPGQQTHYHPTDAKGEKKEGGLHFLTGDKKNPNLK</sequence>
<dbReference type="AlphaFoldDB" id="A0A814S792"/>
<keyword evidence="6" id="KW-1185">Reference proteome</keyword>
<protein>
    <submittedName>
        <fullName evidence="3">Uncharacterized protein</fullName>
    </submittedName>
</protein>
<dbReference type="Proteomes" id="UP000682733">
    <property type="component" value="Unassembled WGS sequence"/>
</dbReference>
<evidence type="ECO:0000313" key="4">
    <source>
        <dbReference type="EMBL" id="CAF3708465.1"/>
    </source>
</evidence>
<evidence type="ECO:0000313" key="6">
    <source>
        <dbReference type="Proteomes" id="UP000663829"/>
    </source>
</evidence>
<name>A0A814S792_9BILA</name>
<dbReference type="Proteomes" id="UP000677228">
    <property type="component" value="Unassembled WGS sequence"/>
</dbReference>
<feature type="compositionally biased region" description="Basic and acidic residues" evidence="1">
    <location>
        <begin position="1"/>
        <end position="29"/>
    </location>
</feature>
<evidence type="ECO:0000256" key="1">
    <source>
        <dbReference type="SAM" id="MobiDB-lite"/>
    </source>
</evidence>
<evidence type="ECO:0000313" key="2">
    <source>
        <dbReference type="EMBL" id="CAF0932060.1"/>
    </source>
</evidence>
<accession>A0A814S792</accession>
<dbReference type="EMBL" id="CAJNOQ010006671">
    <property type="protein sequence ID" value="CAF1143589.1"/>
    <property type="molecule type" value="Genomic_DNA"/>
</dbReference>
<comment type="caution">
    <text evidence="3">The sequence shown here is derived from an EMBL/GenBank/DDBJ whole genome shotgun (WGS) entry which is preliminary data.</text>
</comment>
<dbReference type="EMBL" id="CAJOBC010006671">
    <property type="protein sequence ID" value="CAF3907203.1"/>
    <property type="molecule type" value="Genomic_DNA"/>
</dbReference>
<dbReference type="Proteomes" id="UP000681722">
    <property type="component" value="Unassembled WGS sequence"/>
</dbReference>
<dbReference type="EMBL" id="CAJOBA010004281">
    <property type="protein sequence ID" value="CAF3708465.1"/>
    <property type="molecule type" value="Genomic_DNA"/>
</dbReference>
<feature type="region of interest" description="Disordered" evidence="1">
    <location>
        <begin position="1"/>
        <end position="109"/>
    </location>
</feature>
<evidence type="ECO:0000313" key="3">
    <source>
        <dbReference type="EMBL" id="CAF1143589.1"/>
    </source>
</evidence>
<dbReference type="EMBL" id="CAJNOK010004280">
    <property type="protein sequence ID" value="CAF0932060.1"/>
    <property type="molecule type" value="Genomic_DNA"/>
</dbReference>
<evidence type="ECO:0000313" key="5">
    <source>
        <dbReference type="EMBL" id="CAF3907203.1"/>
    </source>
</evidence>
<feature type="compositionally biased region" description="Low complexity" evidence="1">
    <location>
        <begin position="55"/>
        <end position="65"/>
    </location>
</feature>
<organism evidence="3 6">
    <name type="scientific">Didymodactylos carnosus</name>
    <dbReference type="NCBI Taxonomy" id="1234261"/>
    <lineage>
        <taxon>Eukaryota</taxon>
        <taxon>Metazoa</taxon>
        <taxon>Spiralia</taxon>
        <taxon>Gnathifera</taxon>
        <taxon>Rotifera</taxon>
        <taxon>Eurotatoria</taxon>
        <taxon>Bdelloidea</taxon>
        <taxon>Philodinida</taxon>
        <taxon>Philodinidae</taxon>
        <taxon>Didymodactylos</taxon>
    </lineage>
</organism>
<gene>
    <name evidence="3" type="ORF">GPM918_LOCUS20813</name>
    <name evidence="2" type="ORF">OVA965_LOCUS11202</name>
    <name evidence="5" type="ORF">SRO942_LOCUS20810</name>
    <name evidence="4" type="ORF">TMI583_LOCUS11197</name>
</gene>
<reference evidence="3" key="1">
    <citation type="submission" date="2021-02" db="EMBL/GenBank/DDBJ databases">
        <authorList>
            <person name="Nowell W R."/>
        </authorList>
    </citation>
    <scope>NUCLEOTIDE SEQUENCE</scope>
</reference>
<feature type="compositionally biased region" description="Basic and acidic residues" evidence="1">
    <location>
        <begin position="83"/>
        <end position="109"/>
    </location>
</feature>
<dbReference type="Proteomes" id="UP000663829">
    <property type="component" value="Unassembled WGS sequence"/>
</dbReference>